<evidence type="ECO:0000259" key="2">
    <source>
        <dbReference type="Pfam" id="PF01425"/>
    </source>
</evidence>
<name>A0ABW5PRL1_9BACI</name>
<reference evidence="4" key="1">
    <citation type="journal article" date="2019" name="Int. J. Syst. Evol. Microbiol.">
        <title>The Global Catalogue of Microorganisms (GCM) 10K type strain sequencing project: providing services to taxonomists for standard genome sequencing and annotation.</title>
        <authorList>
            <consortium name="The Broad Institute Genomics Platform"/>
            <consortium name="The Broad Institute Genome Sequencing Center for Infectious Disease"/>
            <person name="Wu L."/>
            <person name="Ma J."/>
        </authorList>
    </citation>
    <scope>NUCLEOTIDE SEQUENCE [LARGE SCALE GENOMIC DNA]</scope>
    <source>
        <strain evidence="4">TISTR 2241</strain>
    </source>
</reference>
<evidence type="ECO:0000313" key="3">
    <source>
        <dbReference type="EMBL" id="MFD2617542.1"/>
    </source>
</evidence>
<dbReference type="EMBL" id="JBHUMR010000012">
    <property type="protein sequence ID" value="MFD2617542.1"/>
    <property type="molecule type" value="Genomic_DNA"/>
</dbReference>
<dbReference type="Gene3D" id="3.90.1300.10">
    <property type="entry name" value="Amidase signature (AS) domain"/>
    <property type="match status" value="1"/>
</dbReference>
<feature type="region of interest" description="Disordered" evidence="1">
    <location>
        <begin position="529"/>
        <end position="548"/>
    </location>
</feature>
<dbReference type="InterPro" id="IPR023631">
    <property type="entry name" value="Amidase_dom"/>
</dbReference>
<evidence type="ECO:0000313" key="4">
    <source>
        <dbReference type="Proteomes" id="UP001597458"/>
    </source>
</evidence>
<comment type="caution">
    <text evidence="3">The sequence shown here is derived from an EMBL/GenBank/DDBJ whole genome shotgun (WGS) entry which is preliminary data.</text>
</comment>
<dbReference type="Proteomes" id="UP001597458">
    <property type="component" value="Unassembled WGS sequence"/>
</dbReference>
<dbReference type="InterPro" id="IPR020556">
    <property type="entry name" value="Amidase_CS"/>
</dbReference>
<dbReference type="Pfam" id="PF01425">
    <property type="entry name" value="Amidase"/>
    <property type="match status" value="1"/>
</dbReference>
<protein>
    <submittedName>
        <fullName evidence="3">Amidase</fullName>
    </submittedName>
</protein>
<evidence type="ECO:0000256" key="1">
    <source>
        <dbReference type="SAM" id="MobiDB-lite"/>
    </source>
</evidence>
<feature type="compositionally biased region" description="Polar residues" evidence="1">
    <location>
        <begin position="536"/>
        <end position="548"/>
    </location>
</feature>
<sequence>MFTHFSSQNLSRVKNVTKVGFILLVVLGLLLTFVPSTNAAKPPISAKSVEGMSISKIESGIKTHKFSCQQLVSAYTDRIKAYDKQGPKLNAVINMNPKAESQAAALDKKQRSDKKLGPAHCVPVVVKDVINTDDIPTTNGSKLFENWTPDKNATIINRLEAQGAIILAKTNLDDFAAAVYGISSLEGAIKNPYDLSRTVGGSSGGSAAAIAAQYAPLALGTDTGGSLRIPAALTGVVTIRPTVGLVSRQGIFPRALTQDTAGPLAADVKDAATGLDLIAGYDSNDPTTARGVGKIPKQGYASFAKGGRLKGTKIGLVTGGLAIWGDQPNGPVVQLLRKAASDLEALGAEVIEIKGPDKDLLGGSSVITYESAHDVNQFLSEQGPNVPVKSFQELYDSGNYSPYAKESYDREIKIDPNTLSDNLNYQRALSMRTQLQDWTLDTMAKNNFSAIAYPSSAQLADLIGKEQAGLFSRWSENTGFPAISVPMGYAISNTGTSLPANIEFLGRAFEEPEIIHIASAYENSTKNRVAPPLPGITTSTNKVNHSKK</sequence>
<keyword evidence="4" id="KW-1185">Reference proteome</keyword>
<proteinExistence type="predicted"/>
<dbReference type="PANTHER" id="PTHR42678:SF34">
    <property type="entry name" value="OS04G0183300 PROTEIN"/>
    <property type="match status" value="1"/>
</dbReference>
<dbReference type="PANTHER" id="PTHR42678">
    <property type="entry name" value="AMIDASE"/>
    <property type="match status" value="1"/>
</dbReference>
<feature type="domain" description="Amidase" evidence="2">
    <location>
        <begin position="71"/>
        <end position="513"/>
    </location>
</feature>
<accession>A0ABW5PRL1</accession>
<dbReference type="PROSITE" id="PS00571">
    <property type="entry name" value="AMIDASES"/>
    <property type="match status" value="1"/>
</dbReference>
<gene>
    <name evidence="3" type="ORF">ACFSTF_09525</name>
</gene>
<organism evidence="3 4">
    <name type="scientific">Terrilactibacillus laevilacticus</name>
    <dbReference type="NCBI Taxonomy" id="1380157"/>
    <lineage>
        <taxon>Bacteria</taxon>
        <taxon>Bacillati</taxon>
        <taxon>Bacillota</taxon>
        <taxon>Bacilli</taxon>
        <taxon>Bacillales</taxon>
        <taxon>Bacillaceae</taxon>
        <taxon>Terrilactibacillus</taxon>
    </lineage>
</organism>
<dbReference type="InterPro" id="IPR036928">
    <property type="entry name" value="AS_sf"/>
</dbReference>
<dbReference type="SUPFAM" id="SSF75304">
    <property type="entry name" value="Amidase signature (AS) enzymes"/>
    <property type="match status" value="1"/>
</dbReference>
<dbReference type="RefSeq" id="WP_181406478.1">
    <property type="nucleotide sequence ID" value="NZ_JBHUMR010000012.1"/>
</dbReference>